<keyword evidence="3" id="KW-0862">Zinc</keyword>
<dbReference type="Proteomes" id="UP001501490">
    <property type="component" value="Unassembled WGS sequence"/>
</dbReference>
<dbReference type="Pfam" id="PF02574">
    <property type="entry name" value="S-methyl_trans"/>
    <property type="match status" value="1"/>
</dbReference>
<keyword evidence="3" id="KW-0479">Metal-binding</keyword>
<keyword evidence="1 3" id="KW-0489">Methyltransferase</keyword>
<dbReference type="PANTHER" id="PTHR11103">
    <property type="entry name" value="SLR1189 PROTEIN"/>
    <property type="match status" value="1"/>
</dbReference>
<dbReference type="InterPro" id="IPR003726">
    <property type="entry name" value="HCY_dom"/>
</dbReference>
<feature type="binding site" evidence="3">
    <location>
        <position position="292"/>
    </location>
    <ligand>
        <name>Zn(2+)</name>
        <dbReference type="ChEBI" id="CHEBI:29105"/>
    </ligand>
</feature>
<dbReference type="RefSeq" id="WP_344803683.1">
    <property type="nucleotide sequence ID" value="NZ_BAABAB010000013.1"/>
</dbReference>
<proteinExistence type="predicted"/>
<accession>A0ABP6ZQ18</accession>
<evidence type="ECO:0000313" key="6">
    <source>
        <dbReference type="Proteomes" id="UP001501490"/>
    </source>
</evidence>
<dbReference type="PANTHER" id="PTHR11103:SF18">
    <property type="entry name" value="SLR1189 PROTEIN"/>
    <property type="match status" value="1"/>
</dbReference>
<evidence type="ECO:0000256" key="1">
    <source>
        <dbReference type="ARBA" id="ARBA00022603"/>
    </source>
</evidence>
<evidence type="ECO:0000256" key="2">
    <source>
        <dbReference type="ARBA" id="ARBA00022679"/>
    </source>
</evidence>
<feature type="binding site" evidence="3">
    <location>
        <position position="293"/>
    </location>
    <ligand>
        <name>Zn(2+)</name>
        <dbReference type="ChEBI" id="CHEBI:29105"/>
    </ligand>
</feature>
<feature type="domain" description="Hcy-binding" evidence="4">
    <location>
        <begin position="2"/>
        <end position="307"/>
    </location>
</feature>
<dbReference type="SUPFAM" id="SSF82282">
    <property type="entry name" value="Homocysteine S-methyltransferase"/>
    <property type="match status" value="1"/>
</dbReference>
<organism evidence="5 6">
    <name type="scientific">Microlunatus ginsengisoli</name>
    <dbReference type="NCBI Taxonomy" id="363863"/>
    <lineage>
        <taxon>Bacteria</taxon>
        <taxon>Bacillati</taxon>
        <taxon>Actinomycetota</taxon>
        <taxon>Actinomycetes</taxon>
        <taxon>Propionibacteriales</taxon>
        <taxon>Propionibacteriaceae</taxon>
        <taxon>Microlunatus</taxon>
    </lineage>
</organism>
<comment type="cofactor">
    <cofactor evidence="3">
        <name>Zn(2+)</name>
        <dbReference type="ChEBI" id="CHEBI:29105"/>
    </cofactor>
</comment>
<protein>
    <submittedName>
        <fullName evidence="5">Homocysteine S-methyltransferase family protein</fullName>
    </submittedName>
</protein>
<keyword evidence="2 3" id="KW-0808">Transferase</keyword>
<dbReference type="Gene3D" id="3.20.20.330">
    <property type="entry name" value="Homocysteine-binding-like domain"/>
    <property type="match status" value="1"/>
</dbReference>
<evidence type="ECO:0000259" key="4">
    <source>
        <dbReference type="PROSITE" id="PS50970"/>
    </source>
</evidence>
<comment type="caution">
    <text evidence="5">The sequence shown here is derived from an EMBL/GenBank/DDBJ whole genome shotgun (WGS) entry which is preliminary data.</text>
</comment>
<dbReference type="EMBL" id="BAABAB010000013">
    <property type="protein sequence ID" value="GAA3616677.1"/>
    <property type="molecule type" value="Genomic_DNA"/>
</dbReference>
<feature type="binding site" evidence="3">
    <location>
        <position position="223"/>
    </location>
    <ligand>
        <name>Zn(2+)</name>
        <dbReference type="ChEBI" id="CHEBI:29105"/>
    </ligand>
</feature>
<sequence length="307" mass="32381">MTNPTLPQLDGRPMVTDGGLETDLIFHQGVDLPEFAAFPLLDSDRGRSLLTDYYTGYAEIAAAADAGLMLEAPTWRASADWGEKLGYDRDGIRRVNSEAIGYLRELGRRYAGSVSDIVVCGTVGPRGDGYAAGSRMDPDQAADYHGWQLAAFAEAGAECAVAYTLTDQAEAIGIVRAARAVGLPIAVSFTVETDGRLPDGMPLAAAVDAVDAASPPDYFLVNCAHPSHLEPALDAPGAWRARVKGLRSNASRRSHAELDEAEQLDEGDPASFGAEHAAVRGALPELTVLGGCCGTDRRHVASLWGVG</sequence>
<gene>
    <name evidence="5" type="ORF">GCM10022236_18510</name>
</gene>
<name>A0ABP6ZQ18_9ACTN</name>
<evidence type="ECO:0000256" key="3">
    <source>
        <dbReference type="PROSITE-ProRule" id="PRU00333"/>
    </source>
</evidence>
<dbReference type="InterPro" id="IPR036589">
    <property type="entry name" value="HCY_dom_sf"/>
</dbReference>
<evidence type="ECO:0000313" key="5">
    <source>
        <dbReference type="EMBL" id="GAA3616677.1"/>
    </source>
</evidence>
<reference evidence="6" key="1">
    <citation type="journal article" date="2019" name="Int. J. Syst. Evol. Microbiol.">
        <title>The Global Catalogue of Microorganisms (GCM) 10K type strain sequencing project: providing services to taxonomists for standard genome sequencing and annotation.</title>
        <authorList>
            <consortium name="The Broad Institute Genomics Platform"/>
            <consortium name="The Broad Institute Genome Sequencing Center for Infectious Disease"/>
            <person name="Wu L."/>
            <person name="Ma J."/>
        </authorList>
    </citation>
    <scope>NUCLEOTIDE SEQUENCE [LARGE SCALE GENOMIC DNA]</scope>
    <source>
        <strain evidence="6">JCM 16929</strain>
    </source>
</reference>
<keyword evidence="6" id="KW-1185">Reference proteome</keyword>
<dbReference type="PROSITE" id="PS50970">
    <property type="entry name" value="HCY"/>
    <property type="match status" value="1"/>
</dbReference>